<dbReference type="AlphaFoldDB" id="A0A4Y2L2H1"/>
<evidence type="ECO:0000256" key="1">
    <source>
        <dbReference type="SAM" id="MobiDB-lite"/>
    </source>
</evidence>
<dbReference type="Proteomes" id="UP000499080">
    <property type="component" value="Unassembled WGS sequence"/>
</dbReference>
<sequence length="493" mass="58975">MNYNPVSLKDMAIRRMATVLFKESTILASISNMHTRSRSLINYEAEWRETVEDKLPDEISKLGLPKSLTKLLIDTVKLMCRQVGKWKEFHEEYLQDSLDEDIYFDIVILEKLCWTAAGAVDYGKTAKELVRSDVIDTVKKFKLSCLYCLEDFIPLFWQELPNENKKYFCNKRRHRLEIGALGLQFWWPYIINGQESKLEDLTRSHRGDQITLHQYAFQCSLKRGNKTAAEYFFQKLTLEEKEASLMSSTRVLLGSRISYWYNVFPREQFSELLIYLLSVMTPDQQMQIFEERPFLVLSGLLQWPFQDIFSEIADLIWNFLPEREYDSVLQKIYYGFRHSREYFLRLFQELFLRIPRDLWNSFVDRECESGSYFEFILWKEDIEAIELFFRRVGAATRARLVFSEPALRMFTRYIKIGKWDVMEVCLREARLSQEDRERLKEVFTRHLTSIGVREMKRKTRKWSRFFQLLDEPNDPSKRCSEDETPTEAKKRKN</sequence>
<evidence type="ECO:0000313" key="2">
    <source>
        <dbReference type="EMBL" id="GBN08805.1"/>
    </source>
</evidence>
<proteinExistence type="predicted"/>
<reference evidence="2 3" key="1">
    <citation type="journal article" date="2019" name="Sci. Rep.">
        <title>Orb-weaving spider Araneus ventricosus genome elucidates the spidroin gene catalogue.</title>
        <authorList>
            <person name="Kono N."/>
            <person name="Nakamura H."/>
            <person name="Ohtoshi R."/>
            <person name="Moran D.A.P."/>
            <person name="Shinohara A."/>
            <person name="Yoshida Y."/>
            <person name="Fujiwara M."/>
            <person name="Mori M."/>
            <person name="Tomita M."/>
            <person name="Arakawa K."/>
        </authorList>
    </citation>
    <scope>NUCLEOTIDE SEQUENCE [LARGE SCALE GENOMIC DNA]</scope>
</reference>
<evidence type="ECO:0000313" key="3">
    <source>
        <dbReference type="Proteomes" id="UP000499080"/>
    </source>
</evidence>
<gene>
    <name evidence="2" type="ORF">AVEN_204910_1</name>
</gene>
<protein>
    <submittedName>
        <fullName evidence="2">Uncharacterized protein</fullName>
    </submittedName>
</protein>
<keyword evidence="3" id="KW-1185">Reference proteome</keyword>
<accession>A0A4Y2L2H1</accession>
<dbReference type="EMBL" id="BGPR01005296">
    <property type="protein sequence ID" value="GBN08805.1"/>
    <property type="molecule type" value="Genomic_DNA"/>
</dbReference>
<feature type="region of interest" description="Disordered" evidence="1">
    <location>
        <begin position="470"/>
        <end position="493"/>
    </location>
</feature>
<comment type="caution">
    <text evidence="2">The sequence shown here is derived from an EMBL/GenBank/DDBJ whole genome shotgun (WGS) entry which is preliminary data.</text>
</comment>
<name>A0A4Y2L2H1_ARAVE</name>
<organism evidence="2 3">
    <name type="scientific">Araneus ventricosus</name>
    <name type="common">Orbweaver spider</name>
    <name type="synonym">Epeira ventricosa</name>
    <dbReference type="NCBI Taxonomy" id="182803"/>
    <lineage>
        <taxon>Eukaryota</taxon>
        <taxon>Metazoa</taxon>
        <taxon>Ecdysozoa</taxon>
        <taxon>Arthropoda</taxon>
        <taxon>Chelicerata</taxon>
        <taxon>Arachnida</taxon>
        <taxon>Araneae</taxon>
        <taxon>Araneomorphae</taxon>
        <taxon>Entelegynae</taxon>
        <taxon>Araneoidea</taxon>
        <taxon>Araneidae</taxon>
        <taxon>Araneus</taxon>
    </lineage>
</organism>